<feature type="coiled-coil region" evidence="1">
    <location>
        <begin position="273"/>
        <end position="307"/>
    </location>
</feature>
<dbReference type="NCBIfam" id="TIGR03185">
    <property type="entry name" value="DNA_S_dndD"/>
    <property type="match status" value="1"/>
</dbReference>
<feature type="coiled-coil region" evidence="1">
    <location>
        <begin position="196"/>
        <end position="246"/>
    </location>
</feature>
<keyword evidence="1" id="KW-0175">Coiled coil</keyword>
<evidence type="ECO:0000313" key="3">
    <source>
        <dbReference type="EMBL" id="MBV7270150.1"/>
    </source>
</evidence>
<protein>
    <submittedName>
        <fullName evidence="3">DNA sulfur modification protein DndD</fullName>
    </submittedName>
</protein>
<keyword evidence="4" id="KW-1185">Reference proteome</keyword>
<proteinExistence type="predicted"/>
<dbReference type="PANTHER" id="PTHR32114">
    <property type="entry name" value="ABC TRANSPORTER ABCH.3"/>
    <property type="match status" value="1"/>
</dbReference>
<gene>
    <name evidence="3" type="primary">dndD</name>
    <name evidence="3" type="ORF">KCG49_13215</name>
</gene>
<evidence type="ECO:0000256" key="1">
    <source>
        <dbReference type="SAM" id="Coils"/>
    </source>
</evidence>
<dbReference type="AlphaFoldDB" id="A0A9X1FA79"/>
<feature type="domain" description="Rad50/SbcC-type AAA" evidence="2">
    <location>
        <begin position="5"/>
        <end position="240"/>
    </location>
</feature>
<accession>A0A9X1FA79</accession>
<comment type="caution">
    <text evidence="3">The sequence shown here is derived from an EMBL/GenBank/DDBJ whole genome shotgun (WGS) entry which is preliminary data.</text>
</comment>
<dbReference type="PANTHER" id="PTHR32114:SF2">
    <property type="entry name" value="ABC TRANSPORTER ABCH.3"/>
    <property type="match status" value="1"/>
</dbReference>
<reference evidence="3" key="1">
    <citation type="submission" date="2021-04" db="EMBL/GenBank/DDBJ databases">
        <authorList>
            <person name="Pira H."/>
            <person name="Risdian C."/>
            <person name="Wink J."/>
        </authorList>
    </citation>
    <scope>NUCLEOTIDE SEQUENCE</scope>
    <source>
        <strain evidence="3">WHY3</strain>
    </source>
</reference>
<dbReference type="InterPro" id="IPR038729">
    <property type="entry name" value="Rad50/SbcC_AAA"/>
</dbReference>
<organism evidence="3 4">
    <name type="scientific">Winogradskyella luteola</name>
    <dbReference type="NCBI Taxonomy" id="2828330"/>
    <lineage>
        <taxon>Bacteria</taxon>
        <taxon>Pseudomonadati</taxon>
        <taxon>Bacteroidota</taxon>
        <taxon>Flavobacteriia</taxon>
        <taxon>Flavobacteriales</taxon>
        <taxon>Flavobacteriaceae</taxon>
        <taxon>Winogradskyella</taxon>
    </lineage>
</organism>
<dbReference type="EMBL" id="JAGSPD010000011">
    <property type="protein sequence ID" value="MBV7270150.1"/>
    <property type="molecule type" value="Genomic_DNA"/>
</dbReference>
<feature type="coiled-coil region" evidence="1">
    <location>
        <begin position="393"/>
        <end position="452"/>
    </location>
</feature>
<sequence>MRIDRITLENFRIYKGLNEIDLSPKKDKNISLIAGKNGFGKTTFLTSLIWCFYGKLMSQVEDKYKQDIRNSGGYEAYVNSLLNRDVLGEGVDNNKMSVEIELEDLLIPSIPCKTVTIKRTYDFSSLEETVTILIDGDENELTKSVGYEVFINDFILPREIAKFFFFDAEKIVSLAEAKSKSELRSLSKAYSEVLGIKKYEELKKNLESLLVKLKRRGVSELQQEKLTQLLNDESELEKEISHNQDKQVDIDKQLVLLKSKSDSLQEKLIREGNSITLDELKELKSRRDDLKQDSIQIKNNLKKLLDLTPLVIAGKHLNKLKEQLDSESNVLYGALNDKLLSKELEAFSNSILKSLQALDLEKTIDSKVKKAIKKSLEDKLNSSRSDVSGKVLLEFAEERYREFEAILNNIKSTFLSQFNAIVKEERTNRALLSRTINKIKQAEARKDNHLARQFRDEKSETDTSINKFLKEKDKLNEGLGALKLKLSSHKKVRVEYEKNFNLVETDKKKYEVTKVLLEKINNLIVKIKEEKKYSLQKSVSLGLSKLMHKKDFITNVKVNIVDDVMDIDLLDKDNNVIDKDSLSKGEQQLYATALLKALVDESGIRFPVFIDSPLQKFDKFHSKNIIQEFYPSISEQVVLFPLLEKELSEKEYELLKPNLSKTFLIQNKLGASTLKALPVNSLFKEFKKEKDVYTY</sequence>
<dbReference type="RefSeq" id="WP_218547147.1">
    <property type="nucleotide sequence ID" value="NZ_JAGSPD010000011.1"/>
</dbReference>
<evidence type="ECO:0000313" key="4">
    <source>
        <dbReference type="Proteomes" id="UP001138894"/>
    </source>
</evidence>
<evidence type="ECO:0000259" key="2">
    <source>
        <dbReference type="Pfam" id="PF13476"/>
    </source>
</evidence>
<dbReference type="Proteomes" id="UP001138894">
    <property type="component" value="Unassembled WGS sequence"/>
</dbReference>
<dbReference type="Pfam" id="PF13476">
    <property type="entry name" value="AAA_23"/>
    <property type="match status" value="1"/>
</dbReference>
<name>A0A9X1FA79_9FLAO</name>
<dbReference type="InterPro" id="IPR017599">
    <property type="entry name" value="DNA_S_DndD"/>
</dbReference>